<dbReference type="OrthoDB" id="1488926at2759"/>
<evidence type="ECO:0000313" key="3">
    <source>
        <dbReference type="Proteomes" id="UP000237105"/>
    </source>
</evidence>
<gene>
    <name evidence="2" type="ORF">PanWU01x14_331850</name>
</gene>
<feature type="signal peptide" evidence="1">
    <location>
        <begin position="1"/>
        <end position="28"/>
    </location>
</feature>
<protein>
    <submittedName>
        <fullName evidence="2">Thionin-like protein</fullName>
    </submittedName>
</protein>
<evidence type="ECO:0000313" key="2">
    <source>
        <dbReference type="EMBL" id="PON36024.1"/>
    </source>
</evidence>
<sequence length="116" mass="13106">MLKRQNMMKTNVIAMFMIMGIFFGQAIADSKQCYVDCYLECINSMEQGNDPVLHNKFVSCAWKCLKKCMLSSGFSDLYYCRLGCSMDACSNSYDDPKKMEGCVNHCSNNICNPKAS</sequence>
<organism evidence="2 3">
    <name type="scientific">Parasponia andersonii</name>
    <name type="common">Sponia andersonii</name>
    <dbReference type="NCBI Taxonomy" id="3476"/>
    <lineage>
        <taxon>Eukaryota</taxon>
        <taxon>Viridiplantae</taxon>
        <taxon>Streptophyta</taxon>
        <taxon>Embryophyta</taxon>
        <taxon>Tracheophyta</taxon>
        <taxon>Spermatophyta</taxon>
        <taxon>Magnoliopsida</taxon>
        <taxon>eudicotyledons</taxon>
        <taxon>Gunneridae</taxon>
        <taxon>Pentapetalae</taxon>
        <taxon>rosids</taxon>
        <taxon>fabids</taxon>
        <taxon>Rosales</taxon>
        <taxon>Cannabaceae</taxon>
        <taxon>Parasponia</taxon>
    </lineage>
</organism>
<dbReference type="PANTHER" id="PTHR36312:SF3">
    <property type="entry name" value="THIONIN-LIKE PROTEIN 2"/>
    <property type="match status" value="1"/>
</dbReference>
<dbReference type="InterPro" id="IPR038975">
    <property type="entry name" value="THNL"/>
</dbReference>
<accession>A0A2P5AHM5</accession>
<comment type="caution">
    <text evidence="2">The sequence shown here is derived from an EMBL/GenBank/DDBJ whole genome shotgun (WGS) entry which is preliminary data.</text>
</comment>
<dbReference type="PANTHER" id="PTHR36312">
    <property type="entry name" value="THIONIN-LIKE PROTEIN 1"/>
    <property type="match status" value="1"/>
</dbReference>
<proteinExistence type="predicted"/>
<dbReference type="AlphaFoldDB" id="A0A2P5AHM5"/>
<feature type="chain" id="PRO_5015200061" evidence="1">
    <location>
        <begin position="29"/>
        <end position="116"/>
    </location>
</feature>
<dbReference type="Proteomes" id="UP000237105">
    <property type="component" value="Unassembled WGS sequence"/>
</dbReference>
<keyword evidence="3" id="KW-1185">Reference proteome</keyword>
<keyword evidence="1" id="KW-0732">Signal</keyword>
<evidence type="ECO:0000256" key="1">
    <source>
        <dbReference type="SAM" id="SignalP"/>
    </source>
</evidence>
<name>A0A2P5AHM5_PARAD</name>
<reference evidence="3" key="1">
    <citation type="submission" date="2016-06" db="EMBL/GenBank/DDBJ databases">
        <title>Parallel loss of symbiosis genes in relatives of nitrogen-fixing non-legume Parasponia.</title>
        <authorList>
            <person name="Van Velzen R."/>
            <person name="Holmer R."/>
            <person name="Bu F."/>
            <person name="Rutten L."/>
            <person name="Van Zeijl A."/>
            <person name="Liu W."/>
            <person name="Santuari L."/>
            <person name="Cao Q."/>
            <person name="Sharma T."/>
            <person name="Shen D."/>
            <person name="Roswanjaya Y."/>
            <person name="Wardhani T."/>
            <person name="Kalhor M.S."/>
            <person name="Jansen J."/>
            <person name="Van den Hoogen J."/>
            <person name="Gungor B."/>
            <person name="Hartog M."/>
            <person name="Hontelez J."/>
            <person name="Verver J."/>
            <person name="Yang W.-C."/>
            <person name="Schijlen E."/>
            <person name="Repin R."/>
            <person name="Schilthuizen M."/>
            <person name="Schranz E."/>
            <person name="Heidstra R."/>
            <person name="Miyata K."/>
            <person name="Fedorova E."/>
            <person name="Kohlen W."/>
            <person name="Bisseling T."/>
            <person name="Smit S."/>
            <person name="Geurts R."/>
        </authorList>
    </citation>
    <scope>NUCLEOTIDE SEQUENCE [LARGE SCALE GENOMIC DNA]</scope>
    <source>
        <strain evidence="3">cv. WU1-14</strain>
    </source>
</reference>
<dbReference type="EMBL" id="JXTB01000587">
    <property type="protein sequence ID" value="PON36024.1"/>
    <property type="molecule type" value="Genomic_DNA"/>
</dbReference>